<sequence length="795" mass="90271">MSDSEDSTLPPKRARGECIIHCSNAGGDCNLVSPKDMESWNTLLRAAEIRKHDPILKLAKSLKEGEMPSILYHRKCRSLFTMKGVLDALVAKNSKDTANAESSRSSLRASPSTSTVYQAECIFCQSSNKYLKGKRTREPLTQCRDLRSDHTIRNSAIAKVDERMLAIVSRELVAAEAHYHRSCYREYVRGATDNTPCTSDLVDDNDTESQYKAAEKQAYNALFEFIKTELFANPEVIPMTSLTSRLTENFNVFGVPEVKTSTKKHIRRRLESEFGKALHIVADDQGKLLVYPDNLTMIELVKPNFKLQKELKVYKSTNDDYAATKVALHLREDILRCGDSQQWPPKVDQNLIGAPESILKFLQTMLSGDQESWDNIDRLEETLSGEGSSHRVNGIAVQARIIRPQPYQPDPVVAKTKKRSIDPQSKLIPIYNAGLRVGPPKTTTLNLCVESGVIAQGSIAGVMDGHKYNRSIRLHKLVYEAFMRLAWKGFLPWLKITHASEMIHLENTLRTIKDFADDVCNSSLREVMENESVSRITGLFKVYLSFLREGNGCLSTFWMSYVDMVELLLGLVRASREGDWLLHLSCIKDIIPWYFAYDKIHYGRYLPFYYAQMTRLPVDNPEVYDYFMKGGFSVQIGSTNPFGRIPVDQTIEETENKDTQTSGGTKGFSLKPEAIRRYYHTAEYRSMYLRQLREMTGLGGANFDHADLHQPRIQKDEKDIRSVLDLVENSWINPFSHDQSDLVSLSTGIAAPEDVTENLLNAYKAGGEVYCDFKSSRLEKERPEVKFLTNYRNLT</sequence>
<comment type="caution">
    <text evidence="1">The sequence shown here is derived from an EMBL/GenBank/DDBJ whole genome shotgun (WGS) entry which is preliminary data.</text>
</comment>
<dbReference type="PANTHER" id="PTHR46704:SF9">
    <property type="entry name" value="BHLH DOMAIN-CONTAINING PROTEIN"/>
    <property type="match status" value="1"/>
</dbReference>
<accession>A0A2G8L5S4</accession>
<evidence type="ECO:0000313" key="2">
    <source>
        <dbReference type="Proteomes" id="UP000230750"/>
    </source>
</evidence>
<keyword evidence="2" id="KW-1185">Reference proteome</keyword>
<dbReference type="AlphaFoldDB" id="A0A2G8L5S4"/>
<evidence type="ECO:0000313" key="1">
    <source>
        <dbReference type="EMBL" id="PIK55545.1"/>
    </source>
</evidence>
<reference evidence="1 2" key="1">
    <citation type="journal article" date="2017" name="PLoS Biol.">
        <title>The sea cucumber genome provides insights into morphological evolution and visceral regeneration.</title>
        <authorList>
            <person name="Zhang X."/>
            <person name="Sun L."/>
            <person name="Yuan J."/>
            <person name="Sun Y."/>
            <person name="Gao Y."/>
            <person name="Zhang L."/>
            <person name="Li S."/>
            <person name="Dai H."/>
            <person name="Hamel J.F."/>
            <person name="Liu C."/>
            <person name="Yu Y."/>
            <person name="Liu S."/>
            <person name="Lin W."/>
            <person name="Guo K."/>
            <person name="Jin S."/>
            <person name="Xu P."/>
            <person name="Storey K.B."/>
            <person name="Huan P."/>
            <person name="Zhang T."/>
            <person name="Zhou Y."/>
            <person name="Zhang J."/>
            <person name="Lin C."/>
            <person name="Li X."/>
            <person name="Xing L."/>
            <person name="Huo D."/>
            <person name="Sun M."/>
            <person name="Wang L."/>
            <person name="Mercier A."/>
            <person name="Li F."/>
            <person name="Yang H."/>
            <person name="Xiang J."/>
        </authorList>
    </citation>
    <scope>NUCLEOTIDE SEQUENCE [LARGE SCALE GENOMIC DNA]</scope>
    <source>
        <strain evidence="1">Shaxun</strain>
        <tissue evidence="1">Muscle</tissue>
    </source>
</reference>
<dbReference type="EMBL" id="MRZV01000211">
    <property type="protein sequence ID" value="PIK55545.1"/>
    <property type="molecule type" value="Genomic_DNA"/>
</dbReference>
<protein>
    <submittedName>
        <fullName evidence="1">Uncharacterized protein</fullName>
    </submittedName>
</protein>
<dbReference type="OrthoDB" id="8300196at2759"/>
<organism evidence="1 2">
    <name type="scientific">Stichopus japonicus</name>
    <name type="common">Sea cucumber</name>
    <dbReference type="NCBI Taxonomy" id="307972"/>
    <lineage>
        <taxon>Eukaryota</taxon>
        <taxon>Metazoa</taxon>
        <taxon>Echinodermata</taxon>
        <taxon>Eleutherozoa</taxon>
        <taxon>Echinozoa</taxon>
        <taxon>Holothuroidea</taxon>
        <taxon>Aspidochirotacea</taxon>
        <taxon>Aspidochirotida</taxon>
        <taxon>Stichopodidae</taxon>
        <taxon>Apostichopus</taxon>
    </lineage>
</organism>
<dbReference type="PANTHER" id="PTHR46704">
    <property type="entry name" value="CXC DOMAIN-CONTAINING PROTEIN-RELATED"/>
    <property type="match status" value="1"/>
</dbReference>
<dbReference type="Proteomes" id="UP000230750">
    <property type="component" value="Unassembled WGS sequence"/>
</dbReference>
<proteinExistence type="predicted"/>
<gene>
    <name evidence="1" type="ORF">BSL78_07550</name>
</gene>
<name>A0A2G8L5S4_STIJA</name>